<evidence type="ECO:0000259" key="3">
    <source>
        <dbReference type="Pfam" id="PF01172"/>
    </source>
</evidence>
<feature type="region of interest" description="Disordered" evidence="1">
    <location>
        <begin position="410"/>
        <end position="435"/>
    </location>
</feature>
<organism evidence="4 5">
    <name type="scientific">Diaporthe eres</name>
    <name type="common">Phomopsis oblonga</name>
    <dbReference type="NCBI Taxonomy" id="83184"/>
    <lineage>
        <taxon>Eukaryota</taxon>
        <taxon>Fungi</taxon>
        <taxon>Dikarya</taxon>
        <taxon>Ascomycota</taxon>
        <taxon>Pezizomycotina</taxon>
        <taxon>Sordariomycetes</taxon>
        <taxon>Sordariomycetidae</taxon>
        <taxon>Diaporthales</taxon>
        <taxon>Diaporthaceae</taxon>
        <taxon>Diaporthe</taxon>
        <taxon>Diaporthe eres species complex</taxon>
    </lineage>
</organism>
<dbReference type="SUPFAM" id="SSF89895">
    <property type="entry name" value="FYSH domain"/>
    <property type="match status" value="1"/>
</dbReference>
<dbReference type="Pfam" id="PF01172">
    <property type="entry name" value="SBDS_N"/>
    <property type="match status" value="1"/>
</dbReference>
<dbReference type="InterPro" id="IPR036786">
    <property type="entry name" value="Ribosome_mat_SBDS_N_sf"/>
</dbReference>
<comment type="caution">
    <text evidence="4">The sequence shown here is derived from an EMBL/GenBank/DDBJ whole genome shotgun (WGS) entry which is preliminary data.</text>
</comment>
<feature type="domain" description="Ribosome maturation protein SDO1/SBDS N-terminal" evidence="3">
    <location>
        <begin position="329"/>
        <end position="421"/>
    </location>
</feature>
<protein>
    <recommendedName>
        <fullName evidence="3">Ribosome maturation protein SDO1/SBDS N-terminal domain-containing protein</fullName>
    </recommendedName>
</protein>
<evidence type="ECO:0000256" key="2">
    <source>
        <dbReference type="SAM" id="SignalP"/>
    </source>
</evidence>
<dbReference type="Gene3D" id="3.30.1250.10">
    <property type="entry name" value="Ribosome maturation protein SBDS, N-terminal domain"/>
    <property type="match status" value="1"/>
</dbReference>
<gene>
    <name evidence="4" type="ORF">SLS63_001828</name>
</gene>
<evidence type="ECO:0000313" key="4">
    <source>
        <dbReference type="EMBL" id="KAK7739483.1"/>
    </source>
</evidence>
<dbReference type="Gene3D" id="3.20.20.80">
    <property type="entry name" value="Glycosidases"/>
    <property type="match status" value="1"/>
</dbReference>
<evidence type="ECO:0000256" key="1">
    <source>
        <dbReference type="SAM" id="MobiDB-lite"/>
    </source>
</evidence>
<name>A0ABR1PLC8_DIAER</name>
<dbReference type="InterPro" id="IPR019783">
    <property type="entry name" value="SDO1/SBDS_N"/>
</dbReference>
<keyword evidence="5" id="KW-1185">Reference proteome</keyword>
<accession>A0ABR1PLC8</accession>
<sequence>MKMGRLLGLAATLTGLQGGCIKGSLDVAAVPDLESTVGVYDTTVLDQLDATLNRLHANGIKAIVSPHDAGQINGANGCDAYCRKYGNQTNFYTSAAGVADYDARLSVILNYESPAFGKKWSQLDEVILAFDVQNEPMIDAVQLLEGNDPDDWLCGRAGVLEGLIGDESRVQVATGGIGGSHYCCDHQFNDLDKALRCEAFDIVSVHGYMSKATDWAYFITGDASILEKTEAAGTGHKVMIEEWGVAASSEDGFDEQVDVFNNAGVPWLYWQVVPGKDQSQDGAPASCGYDGFEIGLNSPKGDVAAAVDAAGSTAAWQDWTTMTKGGATQVKVHFKGQDDDFLVFVDDLETYKKWQEDKSVPLAHFVSAFKIFVTHNQGAQGAYDSAPKGQLENEFGTSNEDDVIKAILEKGSVQESAMPERQGPKNDSKGAMVAH</sequence>
<dbReference type="InterPro" id="IPR017853">
    <property type="entry name" value="GH"/>
</dbReference>
<dbReference type="EMBL" id="JAKNSF020000004">
    <property type="protein sequence ID" value="KAK7739483.1"/>
    <property type="molecule type" value="Genomic_DNA"/>
</dbReference>
<feature type="chain" id="PRO_5046971355" description="Ribosome maturation protein SDO1/SBDS N-terminal domain-containing protein" evidence="2">
    <location>
        <begin position="19"/>
        <end position="435"/>
    </location>
</feature>
<reference evidence="4 5" key="1">
    <citation type="submission" date="2024-02" db="EMBL/GenBank/DDBJ databases">
        <title>De novo assembly and annotation of 12 fungi associated with fruit tree decline syndrome in Ontario, Canada.</title>
        <authorList>
            <person name="Sulman M."/>
            <person name="Ellouze W."/>
            <person name="Ilyukhin E."/>
        </authorList>
    </citation>
    <scope>NUCLEOTIDE SEQUENCE [LARGE SCALE GENOMIC DNA]</scope>
    <source>
        <strain evidence="4 5">M169</strain>
    </source>
</reference>
<dbReference type="Proteomes" id="UP001430848">
    <property type="component" value="Unassembled WGS sequence"/>
</dbReference>
<dbReference type="SUPFAM" id="SSF51445">
    <property type="entry name" value="(Trans)glycosidases"/>
    <property type="match status" value="1"/>
</dbReference>
<feature type="signal peptide" evidence="2">
    <location>
        <begin position="1"/>
        <end position="18"/>
    </location>
</feature>
<keyword evidence="2" id="KW-0732">Signal</keyword>
<proteinExistence type="predicted"/>
<evidence type="ECO:0000313" key="5">
    <source>
        <dbReference type="Proteomes" id="UP001430848"/>
    </source>
</evidence>